<evidence type="ECO:0000313" key="4">
    <source>
        <dbReference type="Proteomes" id="UP001497512"/>
    </source>
</evidence>
<protein>
    <recommendedName>
        <fullName evidence="5">VASt domain-containing protein</fullName>
    </recommendedName>
</protein>
<keyword evidence="1" id="KW-0175">Coiled coil</keyword>
<feature type="transmembrane region" description="Helical" evidence="2">
    <location>
        <begin position="398"/>
        <end position="420"/>
    </location>
</feature>
<proteinExistence type="predicted"/>
<accession>A0ABP0UEV5</accession>
<reference evidence="3" key="1">
    <citation type="submission" date="2024-02" db="EMBL/GenBank/DDBJ databases">
        <authorList>
            <consortium name="ELIXIR-Norway"/>
            <consortium name="Elixir Norway"/>
        </authorList>
    </citation>
    <scope>NUCLEOTIDE SEQUENCE</scope>
</reference>
<evidence type="ECO:0000256" key="2">
    <source>
        <dbReference type="SAM" id="Phobius"/>
    </source>
</evidence>
<keyword evidence="2" id="KW-0812">Transmembrane</keyword>
<keyword evidence="2" id="KW-1133">Transmembrane helix</keyword>
<evidence type="ECO:0008006" key="5">
    <source>
        <dbReference type="Google" id="ProtNLM"/>
    </source>
</evidence>
<dbReference type="EMBL" id="OZ019895">
    <property type="protein sequence ID" value="CAK9219939.1"/>
    <property type="molecule type" value="Genomic_DNA"/>
</dbReference>
<keyword evidence="2" id="KW-0472">Membrane</keyword>
<name>A0ABP0UEV5_9BRYO</name>
<dbReference type="Proteomes" id="UP001497512">
    <property type="component" value="Chromosome 3"/>
</dbReference>
<keyword evidence="4" id="KW-1185">Reference proteome</keyword>
<feature type="coiled-coil region" evidence="1">
    <location>
        <begin position="349"/>
        <end position="376"/>
    </location>
</feature>
<evidence type="ECO:0000256" key="1">
    <source>
        <dbReference type="SAM" id="Coils"/>
    </source>
</evidence>
<gene>
    <name evidence="3" type="ORF">CSSPTR1EN2_LOCUS15008</name>
</gene>
<evidence type="ECO:0000313" key="3">
    <source>
        <dbReference type="EMBL" id="CAK9219939.1"/>
    </source>
</evidence>
<organism evidence="3 4">
    <name type="scientific">Sphagnum troendelagicum</name>
    <dbReference type="NCBI Taxonomy" id="128251"/>
    <lineage>
        <taxon>Eukaryota</taxon>
        <taxon>Viridiplantae</taxon>
        <taxon>Streptophyta</taxon>
        <taxon>Embryophyta</taxon>
        <taxon>Bryophyta</taxon>
        <taxon>Sphagnophytina</taxon>
        <taxon>Sphagnopsida</taxon>
        <taxon>Sphagnales</taxon>
        <taxon>Sphagnaceae</taxon>
        <taxon>Sphagnum</taxon>
    </lineage>
</organism>
<sequence length="424" mass="47465">MENRLAPAHYVGECMPPYITRHDERGLGMPGAYIPHHNEQGLDYSTVYSVAETARKRASARRRSESFLRKRERERERERESPFWCCSSHAGRLEGLGDGEESIRARQHRMGGATVFSFLFGDDQFMRRYHKVVNEDPDAEISSWTADGKRTVRFTAPLNAPALVRRFIGTDVLRISELQQYERCGNCFTVKSDPVVEGAAGELFSTNGNVLLEPSKTGTGCVVTMNAILCCKTAVWGIQGTVEAFMETKAIKSFEEWMEVASQFCAEQLALAGTSPMMHHKTSEDAFSSDESFYDPEEEVMEVGNQTFIVNNIMETAKPIESIETTKMGGVTGAADCDAWFPQAIVQQLSDLRSSNEESRAHIKKLEVELHRLEGSFGILRSQLQVVQLQQQYLHRQALLGLVGLGVTTALLFGIGHAYLKLHR</sequence>